<dbReference type="SUPFAM" id="SSF48576">
    <property type="entry name" value="Terpenoid synthases"/>
    <property type="match status" value="1"/>
</dbReference>
<keyword evidence="3" id="KW-0460">Magnesium</keyword>
<dbReference type="AlphaFoldDB" id="A0A2G8SLT9"/>
<evidence type="ECO:0000256" key="2">
    <source>
        <dbReference type="ARBA" id="ARBA00022723"/>
    </source>
</evidence>
<evidence type="ECO:0000256" key="1">
    <source>
        <dbReference type="ARBA" id="ARBA00022679"/>
    </source>
</evidence>
<evidence type="ECO:0000256" key="3">
    <source>
        <dbReference type="ARBA" id="ARBA00022842"/>
    </source>
</evidence>
<comment type="caution">
    <text evidence="5">The sequence shown here is derived from an EMBL/GenBank/DDBJ whole genome shotgun (WGS) entry which is preliminary data.</text>
</comment>
<keyword evidence="4" id="KW-1133">Transmembrane helix</keyword>
<evidence type="ECO:0000313" key="6">
    <source>
        <dbReference type="Proteomes" id="UP000230002"/>
    </source>
</evidence>
<keyword evidence="4" id="KW-0472">Membrane</keyword>
<dbReference type="InterPro" id="IPR039702">
    <property type="entry name" value="FPS1-like"/>
</dbReference>
<keyword evidence="1" id="KW-0808">Transferase</keyword>
<keyword evidence="2" id="KW-0479">Metal-binding</keyword>
<keyword evidence="6" id="KW-1185">Reference proteome</keyword>
<gene>
    <name evidence="5" type="ORF">GSI_03503</name>
</gene>
<dbReference type="Gene3D" id="1.10.600.10">
    <property type="entry name" value="Farnesyl Diphosphate Synthase"/>
    <property type="match status" value="1"/>
</dbReference>
<evidence type="ECO:0000256" key="4">
    <source>
        <dbReference type="SAM" id="Phobius"/>
    </source>
</evidence>
<dbReference type="Proteomes" id="UP000230002">
    <property type="component" value="Unassembled WGS sequence"/>
</dbReference>
<proteinExistence type="predicted"/>
<dbReference type="GO" id="GO:0005737">
    <property type="term" value="C:cytoplasm"/>
    <property type="evidence" value="ECO:0007669"/>
    <property type="project" value="TreeGrafter"/>
</dbReference>
<feature type="transmembrane region" description="Helical" evidence="4">
    <location>
        <begin position="112"/>
        <end position="131"/>
    </location>
</feature>
<dbReference type="OrthoDB" id="10257492at2759"/>
<dbReference type="GO" id="GO:0004337">
    <property type="term" value="F:(2E,6E)-farnesyl diphosphate synthase activity"/>
    <property type="evidence" value="ECO:0007669"/>
    <property type="project" value="TreeGrafter"/>
</dbReference>
<reference evidence="5 6" key="1">
    <citation type="journal article" date="2015" name="Sci. Rep.">
        <title>Chromosome-level genome map provides insights into diverse defense mechanisms in the medicinal fungus Ganoderma sinense.</title>
        <authorList>
            <person name="Zhu Y."/>
            <person name="Xu J."/>
            <person name="Sun C."/>
            <person name="Zhou S."/>
            <person name="Xu H."/>
            <person name="Nelson D.R."/>
            <person name="Qian J."/>
            <person name="Song J."/>
            <person name="Luo H."/>
            <person name="Xiang L."/>
            <person name="Li Y."/>
            <person name="Xu Z."/>
            <person name="Ji A."/>
            <person name="Wang L."/>
            <person name="Lu S."/>
            <person name="Hayward A."/>
            <person name="Sun W."/>
            <person name="Li X."/>
            <person name="Schwartz D.C."/>
            <person name="Wang Y."/>
            <person name="Chen S."/>
        </authorList>
    </citation>
    <scope>NUCLEOTIDE SEQUENCE [LARGE SCALE GENOMIC DNA]</scope>
    <source>
        <strain evidence="5 6">ZZ0214-1</strain>
    </source>
</reference>
<dbReference type="GO" id="GO:0046872">
    <property type="term" value="F:metal ion binding"/>
    <property type="evidence" value="ECO:0007669"/>
    <property type="project" value="UniProtKB-KW"/>
</dbReference>
<dbReference type="STRING" id="1077348.A0A2G8SLT9"/>
<organism evidence="5 6">
    <name type="scientific">Ganoderma sinense ZZ0214-1</name>
    <dbReference type="NCBI Taxonomy" id="1077348"/>
    <lineage>
        <taxon>Eukaryota</taxon>
        <taxon>Fungi</taxon>
        <taxon>Dikarya</taxon>
        <taxon>Basidiomycota</taxon>
        <taxon>Agaricomycotina</taxon>
        <taxon>Agaricomycetes</taxon>
        <taxon>Polyporales</taxon>
        <taxon>Polyporaceae</taxon>
        <taxon>Ganoderma</taxon>
    </lineage>
</organism>
<dbReference type="PANTHER" id="PTHR11525:SF0">
    <property type="entry name" value="FARNESYL PYROPHOSPHATE SYNTHASE"/>
    <property type="match status" value="1"/>
</dbReference>
<sequence length="223" mass="25042">MYDPRFLDERPMDHSFFEHFRLLSTGCFKAEREVYDRLRALQGSAIPRLVLTTGTVLPSDSSRMRSSSSTSGRRTLLLHRILTTVTRALPSLRQIDLIYALKYQKIVIFKTAYYSFYLPVALAMYMCGIPLSSAPVSSVSSASFSTSSNDSYAISVPIGEYFQVRAQRLVLDNGYEVKDGEAETRVKALYENLEIGGRVHCTGLSWASLRRSPRMVQASAQTV</sequence>
<dbReference type="GO" id="GO:0045337">
    <property type="term" value="P:farnesyl diphosphate biosynthetic process"/>
    <property type="evidence" value="ECO:0007669"/>
    <property type="project" value="TreeGrafter"/>
</dbReference>
<dbReference type="GO" id="GO:0004161">
    <property type="term" value="F:dimethylallyltranstransferase activity"/>
    <property type="evidence" value="ECO:0007669"/>
    <property type="project" value="TreeGrafter"/>
</dbReference>
<dbReference type="InterPro" id="IPR008949">
    <property type="entry name" value="Isoprenoid_synthase_dom_sf"/>
</dbReference>
<protein>
    <submittedName>
        <fullName evidence="5">Uncharacterized protein</fullName>
    </submittedName>
</protein>
<keyword evidence="4" id="KW-0812">Transmembrane</keyword>
<dbReference type="EMBL" id="AYKW01000005">
    <property type="protein sequence ID" value="PIL34722.1"/>
    <property type="molecule type" value="Genomic_DNA"/>
</dbReference>
<accession>A0A2G8SLT9</accession>
<evidence type="ECO:0000313" key="5">
    <source>
        <dbReference type="EMBL" id="PIL34722.1"/>
    </source>
</evidence>
<name>A0A2G8SLT9_9APHY</name>
<dbReference type="PANTHER" id="PTHR11525">
    <property type="entry name" value="FARNESYL-PYROPHOSPHATE SYNTHETASE"/>
    <property type="match status" value="1"/>
</dbReference>